<dbReference type="PROSITE" id="PS50004">
    <property type="entry name" value="C2"/>
    <property type="match status" value="2"/>
</dbReference>
<dbReference type="InterPro" id="IPR035892">
    <property type="entry name" value="C2_domain_sf"/>
</dbReference>
<dbReference type="OrthoDB" id="10259057at2759"/>
<comment type="caution">
    <text evidence="2">The sequence shown here is derived from an EMBL/GenBank/DDBJ whole genome shotgun (WGS) entry which is preliminary data.</text>
</comment>
<accession>A0A4C1ZTZ4</accession>
<evidence type="ECO:0000313" key="3">
    <source>
        <dbReference type="Proteomes" id="UP000299102"/>
    </source>
</evidence>
<feature type="domain" description="C2" evidence="1">
    <location>
        <begin position="187"/>
        <end position="311"/>
    </location>
</feature>
<dbReference type="GO" id="GO:0000149">
    <property type="term" value="F:SNARE binding"/>
    <property type="evidence" value="ECO:0007669"/>
    <property type="project" value="TreeGrafter"/>
</dbReference>
<proteinExistence type="predicted"/>
<dbReference type="PANTHER" id="PTHR10024:SF234">
    <property type="entry name" value="SYNAPTOTAGMIN-15-RELATED"/>
    <property type="match status" value="1"/>
</dbReference>
<dbReference type="PANTHER" id="PTHR10024">
    <property type="entry name" value="SYNAPTOTAGMIN"/>
    <property type="match status" value="1"/>
</dbReference>
<reference evidence="2 3" key="1">
    <citation type="journal article" date="2019" name="Commun. Biol.">
        <title>The bagworm genome reveals a unique fibroin gene that provides high tensile strength.</title>
        <authorList>
            <person name="Kono N."/>
            <person name="Nakamura H."/>
            <person name="Ohtoshi R."/>
            <person name="Tomita M."/>
            <person name="Numata K."/>
            <person name="Arakawa K."/>
        </authorList>
    </citation>
    <scope>NUCLEOTIDE SEQUENCE [LARGE SCALE GENOMIC DNA]</scope>
</reference>
<dbReference type="Proteomes" id="UP000299102">
    <property type="component" value="Unassembled WGS sequence"/>
</dbReference>
<dbReference type="STRING" id="151549.A0A4C1ZTZ4"/>
<dbReference type="SMART" id="SM00239">
    <property type="entry name" value="C2"/>
    <property type="match status" value="2"/>
</dbReference>
<dbReference type="Pfam" id="PF00168">
    <property type="entry name" value="C2"/>
    <property type="match status" value="2"/>
</dbReference>
<dbReference type="GO" id="GO:0017156">
    <property type="term" value="P:calcium-ion regulated exocytosis"/>
    <property type="evidence" value="ECO:0007669"/>
    <property type="project" value="TreeGrafter"/>
</dbReference>
<dbReference type="Gene3D" id="2.60.40.150">
    <property type="entry name" value="C2 domain"/>
    <property type="match status" value="2"/>
</dbReference>
<dbReference type="GO" id="GO:0005886">
    <property type="term" value="C:plasma membrane"/>
    <property type="evidence" value="ECO:0007669"/>
    <property type="project" value="TreeGrafter"/>
</dbReference>
<name>A0A4C1ZTZ4_EUMVA</name>
<feature type="domain" description="C2" evidence="1">
    <location>
        <begin position="49"/>
        <end position="173"/>
    </location>
</feature>
<dbReference type="AlphaFoldDB" id="A0A4C1ZTZ4"/>
<dbReference type="InterPro" id="IPR000008">
    <property type="entry name" value="C2_dom"/>
</dbReference>
<dbReference type="FunFam" id="2.60.40.150:FF:000237">
    <property type="entry name" value="Synaptotagmin 15"/>
    <property type="match status" value="1"/>
</dbReference>
<dbReference type="GO" id="GO:0030276">
    <property type="term" value="F:clathrin binding"/>
    <property type="evidence" value="ECO:0007669"/>
    <property type="project" value="TreeGrafter"/>
</dbReference>
<dbReference type="GO" id="GO:0005544">
    <property type="term" value="F:calcium-dependent phospholipid binding"/>
    <property type="evidence" value="ECO:0007669"/>
    <property type="project" value="TreeGrafter"/>
</dbReference>
<dbReference type="EMBL" id="BGZK01002053">
    <property type="protein sequence ID" value="GBP90067.1"/>
    <property type="molecule type" value="Genomic_DNA"/>
</dbReference>
<dbReference type="GO" id="GO:0070382">
    <property type="term" value="C:exocytic vesicle"/>
    <property type="evidence" value="ECO:0007669"/>
    <property type="project" value="TreeGrafter"/>
</dbReference>
<protein>
    <submittedName>
        <fullName evidence="2">Synaptotagmin-15</fullName>
    </submittedName>
</protein>
<dbReference type="GO" id="GO:0005509">
    <property type="term" value="F:calcium ion binding"/>
    <property type="evidence" value="ECO:0007669"/>
    <property type="project" value="TreeGrafter"/>
</dbReference>
<dbReference type="GO" id="GO:0001786">
    <property type="term" value="F:phosphatidylserine binding"/>
    <property type="evidence" value="ECO:0007669"/>
    <property type="project" value="TreeGrafter"/>
</dbReference>
<sequence length="509" mass="57530">MKPNISHSAYHVARPSVRLTSNTSDLGVLDPSLYKPNSLDDDLLWPEGHVGRVWFTLKYEAHTERLQVHIIKAKNLPSRTPALANACDPYVKIQLMPDERRVLQTKQKKKSCNPCFDETFVYQVPAGKLETLTLKLSVLDAGRAGRGKQLLGHIVLPLSELDAASPDEEPQLYKLDIEKDVQEPPSDLGEILVSLLYNENLHRLTVTIIEARGLKLDPSSSKRELVVRVTQERACRGVRARRTAAVEVSDDGSTLISECFHFRLRADELHTTSVTVQALQPHSAYAKDRLLGKFVLGSYMFARGRALQHWNSALASPMEQLCLRLAIPPTARNAALRSPGHDPQSVTCVHLRLLVIASDIVKDWSNEYITNTERRFAKLPTVSLKTWTESYQWAKLSKQVPLKNSTELVCSYRIPAGLDLECKNFEKPWETFDEYKEQHFREGSYNARERKIGCKACPKFLKDYICKHLVGLAIRLKHVQPPSEARTIPIGMKRKRGRPAKAKKALIVL</sequence>
<evidence type="ECO:0000313" key="2">
    <source>
        <dbReference type="EMBL" id="GBP90067.1"/>
    </source>
</evidence>
<organism evidence="2 3">
    <name type="scientific">Eumeta variegata</name>
    <name type="common">Bagworm moth</name>
    <name type="synonym">Eumeta japonica</name>
    <dbReference type="NCBI Taxonomy" id="151549"/>
    <lineage>
        <taxon>Eukaryota</taxon>
        <taxon>Metazoa</taxon>
        <taxon>Ecdysozoa</taxon>
        <taxon>Arthropoda</taxon>
        <taxon>Hexapoda</taxon>
        <taxon>Insecta</taxon>
        <taxon>Pterygota</taxon>
        <taxon>Neoptera</taxon>
        <taxon>Endopterygota</taxon>
        <taxon>Lepidoptera</taxon>
        <taxon>Glossata</taxon>
        <taxon>Ditrysia</taxon>
        <taxon>Tineoidea</taxon>
        <taxon>Psychidae</taxon>
        <taxon>Oiketicinae</taxon>
        <taxon>Eumeta</taxon>
    </lineage>
</organism>
<gene>
    <name evidence="2" type="primary">SYT15</name>
    <name evidence="2" type="ORF">EVAR_47046_1</name>
</gene>
<evidence type="ECO:0000259" key="1">
    <source>
        <dbReference type="PROSITE" id="PS50004"/>
    </source>
</evidence>
<keyword evidence="3" id="KW-1185">Reference proteome</keyword>
<dbReference type="SUPFAM" id="SSF49562">
    <property type="entry name" value="C2 domain (Calcium/lipid-binding domain, CaLB)"/>
    <property type="match status" value="2"/>
</dbReference>